<dbReference type="Proteomes" id="UP000681720">
    <property type="component" value="Unassembled WGS sequence"/>
</dbReference>
<dbReference type="AlphaFoldDB" id="A0A8S3CS70"/>
<evidence type="ECO:0000313" key="1">
    <source>
        <dbReference type="EMBL" id="CAF4946565.1"/>
    </source>
</evidence>
<reference evidence="1" key="1">
    <citation type="submission" date="2021-02" db="EMBL/GenBank/DDBJ databases">
        <authorList>
            <person name="Nowell W R."/>
        </authorList>
    </citation>
    <scope>NUCLEOTIDE SEQUENCE</scope>
</reference>
<protein>
    <submittedName>
        <fullName evidence="1">Uncharacterized protein</fullName>
    </submittedName>
</protein>
<accession>A0A8S3CS70</accession>
<evidence type="ECO:0000313" key="2">
    <source>
        <dbReference type="EMBL" id="CAF5164808.1"/>
    </source>
</evidence>
<gene>
    <name evidence="2" type="ORF">GIL414_LOCUS66132</name>
    <name evidence="1" type="ORF">SMN809_LOCUS53904</name>
</gene>
<dbReference type="Proteomes" id="UP000676336">
    <property type="component" value="Unassembled WGS sequence"/>
</dbReference>
<comment type="caution">
    <text evidence="1">The sequence shown here is derived from an EMBL/GenBank/DDBJ whole genome shotgun (WGS) entry which is preliminary data.</text>
</comment>
<organism evidence="1 3">
    <name type="scientific">Rotaria magnacalcarata</name>
    <dbReference type="NCBI Taxonomy" id="392030"/>
    <lineage>
        <taxon>Eukaryota</taxon>
        <taxon>Metazoa</taxon>
        <taxon>Spiralia</taxon>
        <taxon>Gnathifera</taxon>
        <taxon>Rotifera</taxon>
        <taxon>Eurotatoria</taxon>
        <taxon>Bdelloidea</taxon>
        <taxon>Philodinida</taxon>
        <taxon>Philodinidae</taxon>
        <taxon>Rotaria</taxon>
    </lineage>
</organism>
<dbReference type="EMBL" id="CAJOBI010186638">
    <property type="protein sequence ID" value="CAF4946565.1"/>
    <property type="molecule type" value="Genomic_DNA"/>
</dbReference>
<sequence>LSQEDQRFLLSSSEWVEDVKDSDPYVSVISRLGEAIQDSETLVEFVKKSFSIVINTCNV</sequence>
<name>A0A8S3CS70_9BILA</name>
<dbReference type="EMBL" id="CAJOBJ010306813">
    <property type="protein sequence ID" value="CAF5164808.1"/>
    <property type="molecule type" value="Genomic_DNA"/>
</dbReference>
<proteinExistence type="predicted"/>
<evidence type="ECO:0000313" key="3">
    <source>
        <dbReference type="Proteomes" id="UP000676336"/>
    </source>
</evidence>
<feature type="non-terminal residue" evidence="1">
    <location>
        <position position="1"/>
    </location>
</feature>